<name>A0ACC1RYU9_9HYPO</name>
<gene>
    <name evidence="1" type="ORF">NM208_g10168</name>
</gene>
<dbReference type="EMBL" id="JANRMS010001400">
    <property type="protein sequence ID" value="KAJ3528504.1"/>
    <property type="molecule type" value="Genomic_DNA"/>
</dbReference>
<proteinExistence type="predicted"/>
<evidence type="ECO:0000313" key="2">
    <source>
        <dbReference type="Proteomes" id="UP001148629"/>
    </source>
</evidence>
<reference evidence="1" key="1">
    <citation type="submission" date="2022-08" db="EMBL/GenBank/DDBJ databases">
        <title>Genome Sequence of Fusarium decemcellulare.</title>
        <authorList>
            <person name="Buettner E."/>
        </authorList>
    </citation>
    <scope>NUCLEOTIDE SEQUENCE</scope>
    <source>
        <strain evidence="1">Babe19</strain>
    </source>
</reference>
<accession>A0ACC1RYU9</accession>
<comment type="caution">
    <text evidence="1">The sequence shown here is derived from an EMBL/GenBank/DDBJ whole genome shotgun (WGS) entry which is preliminary data.</text>
</comment>
<sequence length="532" mass="57470">MFRNTLLALLGVLAHGVFVTTAVSVHGKDTLQKKCVSVDLPKFTEFEVTKVHNVAVFDYPVATTTLSTTIDFCHVNVTLTHPGANDVVSVSIWLPFDGWNGRFQATGGGGLSAGYFSYALGEPVANGYAAGSTDAGLTLSGTISAATGLWALTPENKLNHELIKNFAYRSIHDMTVIGKAASKAFYGRNPRHSYYTGCSTGGRQGYFAAQHYPDDFDGIMANAPALFTPRVSPGDFWPYLVMGNEVTPPQCIFTAFQAATIEACDSHDGAIDGLISAPEKCDFDPKTLVGKKIDCPEVGGSVVITHKHATVVAKILQGAHTSTGDFLWYGNPPGAAFDGLANTTIINGKIERVPFSAGEAWMRYFVAQDPDLDTAHMTYRTFEELFSKSVTLFTDILGTDNPDLTRFKKSGGKLLTWHGLADAYITHPGTTRYWDRLQKRMGGAKAIDDFYRVFLAPGVAHCAGGYGPVPVDPLKALVRWVEGSKAPKTLFASGDRDGVKVTRQLCHYPRKLEYKGHGDVSDAANFYCSGSA</sequence>
<dbReference type="Proteomes" id="UP001148629">
    <property type="component" value="Unassembled WGS sequence"/>
</dbReference>
<organism evidence="1 2">
    <name type="scientific">Fusarium decemcellulare</name>
    <dbReference type="NCBI Taxonomy" id="57161"/>
    <lineage>
        <taxon>Eukaryota</taxon>
        <taxon>Fungi</taxon>
        <taxon>Dikarya</taxon>
        <taxon>Ascomycota</taxon>
        <taxon>Pezizomycotina</taxon>
        <taxon>Sordariomycetes</taxon>
        <taxon>Hypocreomycetidae</taxon>
        <taxon>Hypocreales</taxon>
        <taxon>Nectriaceae</taxon>
        <taxon>Fusarium</taxon>
        <taxon>Fusarium decemcellulare species complex</taxon>
    </lineage>
</organism>
<evidence type="ECO:0000313" key="1">
    <source>
        <dbReference type="EMBL" id="KAJ3528504.1"/>
    </source>
</evidence>
<keyword evidence="2" id="KW-1185">Reference proteome</keyword>
<protein>
    <submittedName>
        <fullName evidence="1">Uncharacterized protein</fullName>
    </submittedName>
</protein>